<organism evidence="14 15">
    <name type="scientific">Fluviicoccus keumensis</name>
    <dbReference type="NCBI Taxonomy" id="1435465"/>
    <lineage>
        <taxon>Bacteria</taxon>
        <taxon>Pseudomonadati</taxon>
        <taxon>Pseudomonadota</taxon>
        <taxon>Gammaproteobacteria</taxon>
        <taxon>Moraxellales</taxon>
        <taxon>Moraxellaceae</taxon>
        <taxon>Fluviicoccus</taxon>
    </lineage>
</organism>
<dbReference type="PROSITE" id="PS51257">
    <property type="entry name" value="PROKAR_LIPOPROTEIN"/>
    <property type="match status" value="1"/>
</dbReference>
<evidence type="ECO:0000256" key="4">
    <source>
        <dbReference type="ARBA" id="ARBA00022553"/>
    </source>
</evidence>
<dbReference type="InterPro" id="IPR003661">
    <property type="entry name" value="HisK_dim/P_dom"/>
</dbReference>
<dbReference type="Gene3D" id="3.30.565.10">
    <property type="entry name" value="Histidine kinase-like ATPase, C-terminal domain"/>
    <property type="match status" value="1"/>
</dbReference>
<evidence type="ECO:0000256" key="7">
    <source>
        <dbReference type="ARBA" id="ARBA00022777"/>
    </source>
</evidence>
<proteinExistence type="predicted"/>
<keyword evidence="6 11" id="KW-0812">Transmembrane</keyword>
<dbReference type="SMART" id="SM00387">
    <property type="entry name" value="HATPase_c"/>
    <property type="match status" value="1"/>
</dbReference>
<evidence type="ECO:0000259" key="13">
    <source>
        <dbReference type="PROSITE" id="PS50885"/>
    </source>
</evidence>
<evidence type="ECO:0000313" key="15">
    <source>
        <dbReference type="Proteomes" id="UP000292423"/>
    </source>
</evidence>
<keyword evidence="5" id="KW-0808">Transferase</keyword>
<dbReference type="EC" id="2.7.13.3" evidence="3"/>
<dbReference type="AlphaFoldDB" id="A0A4Q7YJJ8"/>
<evidence type="ECO:0000256" key="2">
    <source>
        <dbReference type="ARBA" id="ARBA00004370"/>
    </source>
</evidence>
<keyword evidence="7 14" id="KW-0418">Kinase</keyword>
<dbReference type="PROSITE" id="PS50109">
    <property type="entry name" value="HIS_KIN"/>
    <property type="match status" value="1"/>
</dbReference>
<dbReference type="Gene3D" id="1.10.287.130">
    <property type="match status" value="1"/>
</dbReference>
<dbReference type="Pfam" id="PF00512">
    <property type="entry name" value="HisKA"/>
    <property type="match status" value="1"/>
</dbReference>
<dbReference type="OrthoDB" id="9121563at2"/>
<dbReference type="SUPFAM" id="SSF47384">
    <property type="entry name" value="Homodimeric domain of signal transducing histidine kinase"/>
    <property type="match status" value="1"/>
</dbReference>
<dbReference type="PANTHER" id="PTHR45436:SF16">
    <property type="entry name" value="HISTIDINE KINASE"/>
    <property type="match status" value="1"/>
</dbReference>
<evidence type="ECO:0000256" key="8">
    <source>
        <dbReference type="ARBA" id="ARBA00022989"/>
    </source>
</evidence>
<keyword evidence="15" id="KW-1185">Reference proteome</keyword>
<dbReference type="EMBL" id="SHKX01000015">
    <property type="protein sequence ID" value="RZU37024.1"/>
    <property type="molecule type" value="Genomic_DNA"/>
</dbReference>
<dbReference type="RefSeq" id="WP_130415055.1">
    <property type="nucleotide sequence ID" value="NZ_SHKX01000015.1"/>
</dbReference>
<dbReference type="InterPro" id="IPR003594">
    <property type="entry name" value="HATPase_dom"/>
</dbReference>
<dbReference type="PANTHER" id="PTHR45436">
    <property type="entry name" value="SENSOR HISTIDINE KINASE YKOH"/>
    <property type="match status" value="1"/>
</dbReference>
<keyword evidence="9" id="KW-0902">Two-component regulatory system</keyword>
<dbReference type="SUPFAM" id="SSF55874">
    <property type="entry name" value="ATPase domain of HSP90 chaperone/DNA topoisomerase II/histidine kinase"/>
    <property type="match status" value="1"/>
</dbReference>
<comment type="catalytic activity">
    <reaction evidence="1">
        <text>ATP + protein L-histidine = ADP + protein N-phospho-L-histidine.</text>
        <dbReference type="EC" id="2.7.13.3"/>
    </reaction>
</comment>
<keyword evidence="4" id="KW-0597">Phosphoprotein</keyword>
<dbReference type="Proteomes" id="UP000292423">
    <property type="component" value="Unassembled WGS sequence"/>
</dbReference>
<feature type="transmembrane region" description="Helical" evidence="11">
    <location>
        <begin position="17"/>
        <end position="36"/>
    </location>
</feature>
<dbReference type="InterPro" id="IPR003660">
    <property type="entry name" value="HAMP_dom"/>
</dbReference>
<sequence>MKWLLPPLAGLSLGKRFFLGVFLILAIVSCGFYITIAKSFELLDDQLVNRNLHERMHLFIDSYAQYGDATLMPKAANFIGFIGAHPNSPPVPAVIKDIPAGEVTNDLQINRRYYHALREVYQGRDFYLMLDDGFLEAIKTRIGLIAITSLTLAIIVSLLIAGWLSRLISRPVTALALAVNDYLPEAYPANKLGDRFRDDEVASIARAFDSFVERLTRFVDREQAFTEDASHELRTPLTVILSSLQLLAEDKTVSISGQARLARIQRAAENMQSLIDALLWISREDSPATMPSVELGELSRDLVQQLSEQIQRKPVTLEFQNLSNYPRFVPKGMAGSIVSNLLINALNHTEQGAIELIVYDDRLIVRDNGYGINMDDIPHIFERRYRGGRSRGQGLGLYIVKRICQSLNWRISVSSAPGKGACFIIELPPADNV</sequence>
<name>A0A4Q7YJJ8_9GAMM</name>
<protein>
    <recommendedName>
        <fullName evidence="3">histidine kinase</fullName>
        <ecNumber evidence="3">2.7.13.3</ecNumber>
    </recommendedName>
</protein>
<feature type="domain" description="HAMP" evidence="13">
    <location>
        <begin position="166"/>
        <end position="220"/>
    </location>
</feature>
<evidence type="ECO:0000259" key="12">
    <source>
        <dbReference type="PROSITE" id="PS50109"/>
    </source>
</evidence>
<evidence type="ECO:0000313" key="14">
    <source>
        <dbReference type="EMBL" id="RZU37024.1"/>
    </source>
</evidence>
<dbReference type="InterPro" id="IPR004358">
    <property type="entry name" value="Sig_transdc_His_kin-like_C"/>
</dbReference>
<feature type="transmembrane region" description="Helical" evidence="11">
    <location>
        <begin position="142"/>
        <end position="164"/>
    </location>
</feature>
<dbReference type="Pfam" id="PF02518">
    <property type="entry name" value="HATPase_c"/>
    <property type="match status" value="1"/>
</dbReference>
<dbReference type="InterPro" id="IPR005467">
    <property type="entry name" value="His_kinase_dom"/>
</dbReference>
<evidence type="ECO:0000256" key="11">
    <source>
        <dbReference type="SAM" id="Phobius"/>
    </source>
</evidence>
<keyword evidence="10 11" id="KW-0472">Membrane</keyword>
<evidence type="ECO:0000256" key="3">
    <source>
        <dbReference type="ARBA" id="ARBA00012438"/>
    </source>
</evidence>
<dbReference type="CDD" id="cd00075">
    <property type="entry name" value="HATPase"/>
    <property type="match status" value="1"/>
</dbReference>
<comment type="subcellular location">
    <subcellularLocation>
        <location evidence="2">Membrane</location>
    </subcellularLocation>
</comment>
<comment type="caution">
    <text evidence="14">The sequence shown here is derived from an EMBL/GenBank/DDBJ whole genome shotgun (WGS) entry which is preliminary data.</text>
</comment>
<dbReference type="InterPro" id="IPR050428">
    <property type="entry name" value="TCS_sensor_his_kinase"/>
</dbReference>
<dbReference type="InterPro" id="IPR036890">
    <property type="entry name" value="HATPase_C_sf"/>
</dbReference>
<accession>A0A4Q7YJJ8</accession>
<evidence type="ECO:0000256" key="1">
    <source>
        <dbReference type="ARBA" id="ARBA00000085"/>
    </source>
</evidence>
<dbReference type="Gene3D" id="6.10.340.10">
    <property type="match status" value="1"/>
</dbReference>
<evidence type="ECO:0000256" key="6">
    <source>
        <dbReference type="ARBA" id="ARBA00022692"/>
    </source>
</evidence>
<dbReference type="GO" id="GO:0005886">
    <property type="term" value="C:plasma membrane"/>
    <property type="evidence" value="ECO:0007669"/>
    <property type="project" value="TreeGrafter"/>
</dbReference>
<dbReference type="PRINTS" id="PR00344">
    <property type="entry name" value="BCTRLSENSOR"/>
</dbReference>
<feature type="domain" description="Histidine kinase" evidence="12">
    <location>
        <begin position="228"/>
        <end position="431"/>
    </location>
</feature>
<reference evidence="14 15" key="1">
    <citation type="submission" date="2019-02" db="EMBL/GenBank/DDBJ databases">
        <title>Genomic Encyclopedia of Type Strains, Phase IV (KMG-IV): sequencing the most valuable type-strain genomes for metagenomic binning, comparative biology and taxonomic classification.</title>
        <authorList>
            <person name="Goeker M."/>
        </authorList>
    </citation>
    <scope>NUCLEOTIDE SEQUENCE [LARGE SCALE GENOMIC DNA]</scope>
    <source>
        <strain evidence="14 15">DSM 105135</strain>
    </source>
</reference>
<evidence type="ECO:0000256" key="5">
    <source>
        <dbReference type="ARBA" id="ARBA00022679"/>
    </source>
</evidence>
<gene>
    <name evidence="14" type="ORF">EV700_2890</name>
</gene>
<evidence type="ECO:0000256" key="9">
    <source>
        <dbReference type="ARBA" id="ARBA00023012"/>
    </source>
</evidence>
<evidence type="ECO:0000256" key="10">
    <source>
        <dbReference type="ARBA" id="ARBA00023136"/>
    </source>
</evidence>
<dbReference type="GO" id="GO:0000155">
    <property type="term" value="F:phosphorelay sensor kinase activity"/>
    <property type="evidence" value="ECO:0007669"/>
    <property type="project" value="InterPro"/>
</dbReference>
<dbReference type="SMART" id="SM00388">
    <property type="entry name" value="HisKA"/>
    <property type="match status" value="1"/>
</dbReference>
<dbReference type="CDD" id="cd00082">
    <property type="entry name" value="HisKA"/>
    <property type="match status" value="1"/>
</dbReference>
<dbReference type="PROSITE" id="PS50885">
    <property type="entry name" value="HAMP"/>
    <property type="match status" value="1"/>
</dbReference>
<keyword evidence="8 11" id="KW-1133">Transmembrane helix</keyword>
<dbReference type="InterPro" id="IPR036097">
    <property type="entry name" value="HisK_dim/P_sf"/>
</dbReference>